<dbReference type="SUPFAM" id="SSF48317">
    <property type="entry name" value="Acid phosphatase/Vanadium-dependent haloperoxidase"/>
    <property type="match status" value="1"/>
</dbReference>
<dbReference type="EMBL" id="FPLD01000032">
    <property type="protein sequence ID" value="SGY88247.1"/>
    <property type="molecule type" value="Genomic_DNA"/>
</dbReference>
<dbReference type="RefSeq" id="WP_045109652.1">
    <property type="nucleotide sequence ID" value="NZ_CAWRBC010000134.1"/>
</dbReference>
<evidence type="ECO:0000313" key="5">
    <source>
        <dbReference type="Proteomes" id="UP000183794"/>
    </source>
</evidence>
<dbReference type="InterPro" id="IPR000326">
    <property type="entry name" value="PAP2/HPO"/>
</dbReference>
<dbReference type="Pfam" id="PF01569">
    <property type="entry name" value="PAP2"/>
    <property type="match status" value="1"/>
</dbReference>
<dbReference type="PANTHER" id="PTHR14969:SF58">
    <property type="entry name" value="UNDECAPRENYL-DIPHOSPHATASE BCRC"/>
    <property type="match status" value="1"/>
</dbReference>
<organism evidence="4 5">
    <name type="scientific">Moritella viscosa</name>
    <dbReference type="NCBI Taxonomy" id="80854"/>
    <lineage>
        <taxon>Bacteria</taxon>
        <taxon>Pseudomonadati</taxon>
        <taxon>Pseudomonadota</taxon>
        <taxon>Gammaproteobacteria</taxon>
        <taxon>Alteromonadales</taxon>
        <taxon>Moritellaceae</taxon>
        <taxon>Moritella</taxon>
    </lineage>
</organism>
<dbReference type="Gene3D" id="1.20.144.10">
    <property type="entry name" value="Phosphatidic acid phosphatase type 2/haloperoxidase"/>
    <property type="match status" value="1"/>
</dbReference>
<dbReference type="OrthoDB" id="9780918at2"/>
<evidence type="ECO:0000256" key="3">
    <source>
        <dbReference type="ARBA" id="ARBA00047594"/>
    </source>
</evidence>
<dbReference type="KEGG" id="mvs:MVIS_1319"/>
<reference evidence="4 5" key="1">
    <citation type="submission" date="2016-11" db="EMBL/GenBank/DDBJ databases">
        <authorList>
            <person name="Jaros S."/>
            <person name="Januszkiewicz K."/>
            <person name="Wedrychowicz H."/>
        </authorList>
    </citation>
    <scope>NUCLEOTIDE SEQUENCE [LARGE SCALE GENOMIC DNA]</scope>
    <source>
        <strain evidence="4">NVI 5450</strain>
    </source>
</reference>
<protein>
    <recommendedName>
        <fullName evidence="1">undecaprenyl-diphosphate phosphatase</fullName>
        <ecNumber evidence="1">3.6.1.27</ecNumber>
    </recommendedName>
    <alternativeName>
        <fullName evidence="2">Undecaprenyl pyrophosphate phosphatase</fullName>
    </alternativeName>
</protein>
<gene>
    <name evidence="4" type="ORF">NVI5450_0851</name>
</gene>
<dbReference type="InterPro" id="IPR033879">
    <property type="entry name" value="UPP_Pase"/>
</dbReference>
<dbReference type="SMART" id="SM00014">
    <property type="entry name" value="acidPPc"/>
    <property type="match status" value="1"/>
</dbReference>
<dbReference type="HOGENOM" id="CLU_072573_8_1_6"/>
<proteinExistence type="predicted"/>
<name>A0A090IEU6_9GAMM</name>
<comment type="catalytic activity">
    <reaction evidence="3">
        <text>di-trans,octa-cis-undecaprenyl diphosphate + H2O = di-trans,octa-cis-undecaprenyl phosphate + phosphate + H(+)</text>
        <dbReference type="Rhea" id="RHEA:28094"/>
        <dbReference type="ChEBI" id="CHEBI:15377"/>
        <dbReference type="ChEBI" id="CHEBI:15378"/>
        <dbReference type="ChEBI" id="CHEBI:43474"/>
        <dbReference type="ChEBI" id="CHEBI:58405"/>
        <dbReference type="ChEBI" id="CHEBI:60392"/>
        <dbReference type="EC" id="3.6.1.27"/>
    </reaction>
</comment>
<evidence type="ECO:0000313" key="4">
    <source>
        <dbReference type="EMBL" id="SGY88247.1"/>
    </source>
</evidence>
<dbReference type="STRING" id="80854.MVIS_1319"/>
<dbReference type="GO" id="GO:0050380">
    <property type="term" value="F:undecaprenyl-diphosphatase activity"/>
    <property type="evidence" value="ECO:0007669"/>
    <property type="project" value="UniProtKB-EC"/>
</dbReference>
<dbReference type="GO" id="GO:0005886">
    <property type="term" value="C:plasma membrane"/>
    <property type="evidence" value="ECO:0007669"/>
    <property type="project" value="InterPro"/>
</dbReference>
<dbReference type="CDD" id="cd03385">
    <property type="entry name" value="PAP2_BcrC_like"/>
    <property type="match status" value="1"/>
</dbReference>
<accession>A0A090IEU6</accession>
<dbReference type="AlphaFoldDB" id="A0A090IEU6"/>
<dbReference type="EC" id="3.6.1.27" evidence="1"/>
<sequence length="190" mass="21431">MQQLNNLLFSAINQFAGQNQLFDYFFIFFAEGMPYVFIALVMILWFRSKEQSKRYLIGATLTSVVGIAINTLIAQVYFHPRPFMNNLGTTLVEHAANSSFPSDHTTFMFCIAFSLLLHQATRKLAFGLTVLAVIGGLSRVYIGVHFPFDIAAASVVSVFSAIMLHAVRHKLVVYYNVIISINDRLTRRVL</sequence>
<evidence type="ECO:0000256" key="2">
    <source>
        <dbReference type="ARBA" id="ARBA00032707"/>
    </source>
</evidence>
<dbReference type="Proteomes" id="UP000183794">
    <property type="component" value="Unassembled WGS sequence"/>
</dbReference>
<dbReference type="PANTHER" id="PTHR14969">
    <property type="entry name" value="SPHINGOSINE-1-PHOSPHATE PHOSPHOHYDROLASE"/>
    <property type="match status" value="1"/>
</dbReference>
<evidence type="ECO:0000256" key="1">
    <source>
        <dbReference type="ARBA" id="ARBA00012374"/>
    </source>
</evidence>
<dbReference type="InterPro" id="IPR036938">
    <property type="entry name" value="PAP2/HPO_sf"/>
</dbReference>
<dbReference type="PATRIC" id="fig|80854.5.peg.1399"/>